<reference evidence="3" key="1">
    <citation type="journal article" date="2010" name="Stand. Genomic Sci.">
        <title>Complete genome sequence of 'Thermobaculum terrenum' type strain (YNP1).</title>
        <authorList>
            <person name="Kiss H."/>
            <person name="Cleland D."/>
            <person name="Lapidus A."/>
            <person name="Lucas S."/>
            <person name="Glavina Del Rio T."/>
            <person name="Nolan M."/>
            <person name="Tice H."/>
            <person name="Han C."/>
            <person name="Goodwin L."/>
            <person name="Pitluck S."/>
            <person name="Liolios K."/>
            <person name="Ivanova N."/>
            <person name="Mavromatis K."/>
            <person name="Ovchinnikova G."/>
            <person name="Pati A."/>
            <person name="Chen A."/>
            <person name="Palaniappan K."/>
            <person name="Land M."/>
            <person name="Hauser L."/>
            <person name="Chang Y."/>
            <person name="Jeffries C."/>
            <person name="Lu M."/>
            <person name="Brettin T."/>
            <person name="Detter J."/>
            <person name="Goker M."/>
            <person name="Tindall B."/>
            <person name="Beck B."/>
            <person name="McDermott T."/>
            <person name="Woyke T."/>
            <person name="Bristow J."/>
            <person name="Eisen J."/>
            <person name="Markowitz V."/>
            <person name="Hugenholtz P."/>
            <person name="Kyrpides N."/>
            <person name="Klenk H."/>
            <person name="Cheng J."/>
        </authorList>
    </citation>
    <scope>NUCLEOTIDE SEQUENCE [LARGE SCALE GENOMIC DNA]</scope>
    <source>
        <strain evidence="3">ATCC BAA-798 / YNP1</strain>
    </source>
</reference>
<evidence type="ECO:0000256" key="1">
    <source>
        <dbReference type="ARBA" id="ARBA00022801"/>
    </source>
</evidence>
<dbReference type="InterPro" id="IPR007312">
    <property type="entry name" value="Phosphoesterase"/>
</dbReference>
<dbReference type="Gene3D" id="3.40.720.10">
    <property type="entry name" value="Alkaline Phosphatase, subunit A"/>
    <property type="match status" value="1"/>
</dbReference>
<dbReference type="Pfam" id="PF04185">
    <property type="entry name" value="Phosphoesterase"/>
    <property type="match status" value="1"/>
</dbReference>
<dbReference type="GO" id="GO:0016788">
    <property type="term" value="F:hydrolase activity, acting on ester bonds"/>
    <property type="evidence" value="ECO:0007669"/>
    <property type="project" value="InterPro"/>
</dbReference>
<gene>
    <name evidence="2" type="ordered locus">Tter_2847</name>
</gene>
<keyword evidence="1" id="KW-0378">Hydrolase</keyword>
<dbReference type="HOGENOM" id="CLU_027977_3_0_0"/>
<evidence type="ECO:0000313" key="3">
    <source>
        <dbReference type="Proteomes" id="UP000000323"/>
    </source>
</evidence>
<organism evidence="2 3">
    <name type="scientific">Thermobaculum terrenum (strain ATCC BAA-798 / CCMEE 7001 / YNP1)</name>
    <dbReference type="NCBI Taxonomy" id="525904"/>
    <lineage>
        <taxon>Bacteria</taxon>
        <taxon>Bacillati</taxon>
        <taxon>Chloroflexota</taxon>
        <taxon>Chloroflexia</taxon>
        <taxon>Candidatus Thermobaculales</taxon>
        <taxon>Candidatus Thermobaculaceae</taxon>
        <taxon>Thermobaculum</taxon>
    </lineage>
</organism>
<protein>
    <submittedName>
        <fullName evidence="2">Phosphoesterase</fullName>
    </submittedName>
</protein>
<dbReference type="PANTHER" id="PTHR31956">
    <property type="entry name" value="NON-SPECIFIC PHOSPHOLIPASE C4-RELATED"/>
    <property type="match status" value="1"/>
</dbReference>
<dbReference type="AlphaFoldDB" id="D1CJ10"/>
<sequence>MRIWRWLLVACVVVVGAVASLWLLWPGQEKVLAWVNPSAGRYLEGAPLEVRAPQGTYEVRFEVDGRTVGVSDQRDPEGRFILCWHPEGALGGEHRFAAVAIRADGWEIGYDAARAEVVPRPGGHIPRFSHVYLIVFENRNLHDIIGNPKLPYLNSLAAHYGLAVNYYAVAHPSEPNYLALWSGSTQGVHNDLDYTFQAPHLGDELEASGRTWRVFAENVRVRDPRTGAPVCGRAPFYHDPDDEPGLYVRSHEPAISFADVSGDRSSCLQHITDFRSFDPSAASFELIVPNMCNDMHSCSEMHGDAWLRGWLPSHILNTPTWQRTNSVIFITWDEGTTPAHGGGQVPLIVISHRTPAGYESCRLYDHYALLRTIEQSWRLPCLGESCRARGLAEFFR</sequence>
<keyword evidence="3" id="KW-1185">Reference proteome</keyword>
<dbReference type="EMBL" id="CP001826">
    <property type="protein sequence ID" value="ACZ43730.1"/>
    <property type="molecule type" value="Genomic_DNA"/>
</dbReference>
<dbReference type="KEGG" id="ttr:Tter_2847"/>
<evidence type="ECO:0000313" key="2">
    <source>
        <dbReference type="EMBL" id="ACZ43730.1"/>
    </source>
</evidence>
<dbReference type="STRING" id="525904.Tter_2847"/>
<dbReference type="GO" id="GO:0009395">
    <property type="term" value="P:phospholipid catabolic process"/>
    <property type="evidence" value="ECO:0007669"/>
    <property type="project" value="TreeGrafter"/>
</dbReference>
<name>D1CJ10_THET1</name>
<dbReference type="PANTHER" id="PTHR31956:SF8">
    <property type="entry name" value="ACID PHOSPHATASE PHOA (AFU_ORTHOLOGUE AFUA_1G03570)"/>
    <property type="match status" value="1"/>
</dbReference>
<proteinExistence type="predicted"/>
<accession>D1CJ10</accession>
<dbReference type="eggNOG" id="COG3511">
    <property type="taxonomic scope" value="Bacteria"/>
</dbReference>
<dbReference type="InterPro" id="IPR017850">
    <property type="entry name" value="Alkaline_phosphatase_core_sf"/>
</dbReference>
<dbReference type="Proteomes" id="UP000000323">
    <property type="component" value="Chromosome 2"/>
</dbReference>
<dbReference type="SUPFAM" id="SSF53649">
    <property type="entry name" value="Alkaline phosphatase-like"/>
    <property type="match status" value="1"/>
</dbReference>
<dbReference type="RefSeq" id="WP_012876760.1">
    <property type="nucleotide sequence ID" value="NC_013526.1"/>
</dbReference>